<evidence type="ECO:0000256" key="4">
    <source>
        <dbReference type="ARBA" id="ARBA00022692"/>
    </source>
</evidence>
<dbReference type="InterPro" id="IPR012910">
    <property type="entry name" value="Plug_dom"/>
</dbReference>
<dbReference type="eggNOG" id="COG1629">
    <property type="taxonomic scope" value="Bacteria"/>
</dbReference>
<comment type="subcellular location">
    <subcellularLocation>
        <location evidence="1 8">Cell outer membrane</location>
        <topology evidence="1 8">Multi-pass membrane protein</topology>
    </subcellularLocation>
</comment>
<proteinExistence type="inferred from homology"/>
<evidence type="ECO:0000256" key="7">
    <source>
        <dbReference type="ARBA" id="ARBA00023237"/>
    </source>
</evidence>
<comment type="similarity">
    <text evidence="8 9">Belongs to the TonB-dependent receptor family.</text>
</comment>
<keyword evidence="5 9" id="KW-0798">TonB box</keyword>
<dbReference type="SUPFAM" id="SSF56935">
    <property type="entry name" value="Porins"/>
    <property type="match status" value="1"/>
</dbReference>
<evidence type="ECO:0000256" key="5">
    <source>
        <dbReference type="ARBA" id="ARBA00023077"/>
    </source>
</evidence>
<dbReference type="SUPFAM" id="SSF49464">
    <property type="entry name" value="Carboxypeptidase regulatory domain-like"/>
    <property type="match status" value="1"/>
</dbReference>
<dbReference type="Pfam" id="PF00593">
    <property type="entry name" value="TonB_dep_Rec_b-barrel"/>
    <property type="match status" value="1"/>
</dbReference>
<dbReference type="InterPro" id="IPR039426">
    <property type="entry name" value="TonB-dep_rcpt-like"/>
</dbReference>
<accession>F8X2N4</accession>
<evidence type="ECO:0000256" key="1">
    <source>
        <dbReference type="ARBA" id="ARBA00004571"/>
    </source>
</evidence>
<evidence type="ECO:0000256" key="6">
    <source>
        <dbReference type="ARBA" id="ARBA00023136"/>
    </source>
</evidence>
<dbReference type="Gene3D" id="2.60.40.1120">
    <property type="entry name" value="Carboxypeptidase-like, regulatory domain"/>
    <property type="match status" value="1"/>
</dbReference>
<dbReference type="InterPro" id="IPR000531">
    <property type="entry name" value="Beta-barrel_TonB"/>
</dbReference>
<comment type="caution">
    <text evidence="12">The sequence shown here is derived from an EMBL/GenBank/DDBJ whole genome shotgun (WGS) entry which is preliminary data.</text>
</comment>
<dbReference type="InterPro" id="IPR008969">
    <property type="entry name" value="CarboxyPept-like_regulatory"/>
</dbReference>
<dbReference type="Proteomes" id="UP000006420">
    <property type="component" value="Unassembled WGS sequence"/>
</dbReference>
<dbReference type="InterPro" id="IPR023997">
    <property type="entry name" value="TonB-dep_OMP_SusC/RagA_CS"/>
</dbReference>
<feature type="domain" description="TonB-dependent receptor plug" evidence="11">
    <location>
        <begin position="126"/>
        <end position="249"/>
    </location>
</feature>
<dbReference type="Pfam" id="PF13715">
    <property type="entry name" value="CarbopepD_reg_2"/>
    <property type="match status" value="1"/>
</dbReference>
<evidence type="ECO:0000259" key="10">
    <source>
        <dbReference type="Pfam" id="PF00593"/>
    </source>
</evidence>
<sequence>MKRLFGSISGIIWVLIIALIFVPDSLEATTSEALQSVKITGVVTDESGSPVIGATVRVKNANVGTITEIDGRYSIDAPKNGTLIFSFIGYQTQEVAIKGKNTINVVLTEDSQMLEETVVIGYGAVKKRDLTGSVSSLKSDELLRTNPVSINQGLQGKMAGVSVSQADGAPGSGISIQIRGANSFTTSTEPLYIVDGIPFTTGEAPETDYGTKQKNNPLSMISPHDIESIEVLKDASATAIYGSRAANGVVIITTKSGSGGKTKVVFSSNFNVASAVKKIPVLSAAEYAEYRNELVINGYLYDGKSYVDAANLPYPIPGRWSETKGKDPITGQEIVIKREYLPSPDDFRNGYDRNQDGKLFYGTNWQDQIFHTATSQEYNLSVSGGDKNGSFMYSGGMLDQQGIIVNSYYKRYNVRANNTRKINNWIEIGNNITFSKSDNRLARTNSENYGVIESAIGFNPTRPVFDPEADSGFSEDFSSGLANPYLTAHTEKNILTSLAVYTSGFAEVTFADWLKFRQNVGYGYNSYERNQYYNRWTGAGQSPTNGYGRKDDSAYEGLTTESLLTFNKTFGIHAVNAVVGMTYEKSMGKSKSMSSKNYPTDDTEDNDINAGIKDREISSGKWKSQLMSYLVRGNYNLRDKYLFTASYRRDGSSRFALQNRWSNFYSGAIAWRLGEEAFIKNLNFFDNLKLRLSAGQTGNQGINAYATRSRFTFQNYPFDGTQTSGMAEDRWGGPAAVDLKWETTNQYDLGLDVSFFNSRVNLTADYYYKKTTDLLQYRYIDASSGFSELACNYGNVVNKGLELSGNFMPVKTSDWMWTLDANISFNKNVIGGLNADQFSDVVWGMESMFLRRNGQPIGIIYGYVEDGFYNNEAEVRADPYYKTQSYSDSKIKSIVGQIKYKNMDDDPVIDERDKTIIGNTNPDFQYGLTSTLTYKNWTFSFLLQGTQGNDILNTNLRSFDVAGSGNMPKFVWDNRWTADNRDNALWPRADGTYTRSMKASDRYVVDGSYLRCKNISLGYRWPSPVKYIEYLNVVASVSNLFTISGYDWYDPDVNAFGSDPTRRGVDMSSYPSARTFNLGVQLAF</sequence>
<keyword evidence="7 8" id="KW-0998">Cell outer membrane</keyword>
<dbReference type="InterPro" id="IPR037066">
    <property type="entry name" value="Plug_dom_sf"/>
</dbReference>
<dbReference type="GO" id="GO:0009279">
    <property type="term" value="C:cell outer membrane"/>
    <property type="evidence" value="ECO:0007669"/>
    <property type="project" value="UniProtKB-SubCell"/>
</dbReference>
<evidence type="ECO:0000313" key="13">
    <source>
        <dbReference type="Proteomes" id="UP000006420"/>
    </source>
</evidence>
<dbReference type="EMBL" id="ADLW01000013">
    <property type="protein sequence ID" value="EGK05724.1"/>
    <property type="molecule type" value="Genomic_DNA"/>
</dbReference>
<dbReference type="FunFam" id="2.60.40.1120:FF:000003">
    <property type="entry name" value="Outer membrane protein Omp121"/>
    <property type="match status" value="1"/>
</dbReference>
<dbReference type="OrthoDB" id="9768177at2"/>
<keyword evidence="6 8" id="KW-0472">Membrane</keyword>
<dbReference type="NCBIfam" id="TIGR04057">
    <property type="entry name" value="SusC_RagA_signa"/>
    <property type="match status" value="1"/>
</dbReference>
<evidence type="ECO:0008006" key="14">
    <source>
        <dbReference type="Google" id="ProtNLM"/>
    </source>
</evidence>
<protein>
    <recommendedName>
        <fullName evidence="14">TonB-dependent receptor plug domain-containing protein</fullName>
    </recommendedName>
</protein>
<dbReference type="PROSITE" id="PS52016">
    <property type="entry name" value="TONB_DEPENDENT_REC_3"/>
    <property type="match status" value="1"/>
</dbReference>
<dbReference type="InterPro" id="IPR023996">
    <property type="entry name" value="TonB-dep_OMP_SusC/RagA"/>
</dbReference>
<keyword evidence="2 8" id="KW-0813">Transport</keyword>
<keyword evidence="4 8" id="KW-0812">Transmembrane</keyword>
<evidence type="ECO:0000313" key="12">
    <source>
        <dbReference type="EMBL" id="EGK05724.1"/>
    </source>
</evidence>
<dbReference type="Pfam" id="PF07715">
    <property type="entry name" value="Plug"/>
    <property type="match status" value="1"/>
</dbReference>
<gene>
    <name evidence="12" type="ORF">HMPREF9456_02526</name>
</gene>
<dbReference type="FunFam" id="2.170.130.10:FF:000008">
    <property type="entry name" value="SusC/RagA family TonB-linked outer membrane protein"/>
    <property type="match status" value="1"/>
</dbReference>
<dbReference type="RefSeq" id="WP_006843891.1">
    <property type="nucleotide sequence ID" value="NZ_AQWJ01000006.1"/>
</dbReference>
<dbReference type="NCBIfam" id="TIGR04056">
    <property type="entry name" value="OMP_RagA_SusC"/>
    <property type="match status" value="1"/>
</dbReference>
<organism evidence="12 13">
    <name type="scientific">Dysgonomonas mossii DSM 22836</name>
    <dbReference type="NCBI Taxonomy" id="742767"/>
    <lineage>
        <taxon>Bacteria</taxon>
        <taxon>Pseudomonadati</taxon>
        <taxon>Bacteroidota</taxon>
        <taxon>Bacteroidia</taxon>
        <taxon>Bacteroidales</taxon>
        <taxon>Dysgonomonadaceae</taxon>
        <taxon>Dysgonomonas</taxon>
    </lineage>
</organism>
<dbReference type="STRING" id="742767.HMPREF9456_02526"/>
<dbReference type="Gene3D" id="2.170.130.10">
    <property type="entry name" value="TonB-dependent receptor, plug domain"/>
    <property type="match status" value="1"/>
</dbReference>
<dbReference type="AlphaFoldDB" id="F8X2N4"/>
<keyword evidence="13" id="KW-1185">Reference proteome</keyword>
<evidence type="ECO:0000256" key="2">
    <source>
        <dbReference type="ARBA" id="ARBA00022448"/>
    </source>
</evidence>
<feature type="domain" description="TonB-dependent receptor-like beta-barrel" evidence="10">
    <location>
        <begin position="511"/>
        <end position="1040"/>
    </location>
</feature>
<dbReference type="HOGENOM" id="CLU_004317_0_2_10"/>
<dbReference type="Gene3D" id="2.40.170.20">
    <property type="entry name" value="TonB-dependent receptor, beta-barrel domain"/>
    <property type="match status" value="1"/>
</dbReference>
<evidence type="ECO:0000256" key="9">
    <source>
        <dbReference type="RuleBase" id="RU003357"/>
    </source>
</evidence>
<evidence type="ECO:0000259" key="11">
    <source>
        <dbReference type="Pfam" id="PF07715"/>
    </source>
</evidence>
<keyword evidence="3 8" id="KW-1134">Transmembrane beta strand</keyword>
<evidence type="ECO:0000256" key="8">
    <source>
        <dbReference type="PROSITE-ProRule" id="PRU01360"/>
    </source>
</evidence>
<name>F8X2N4_9BACT</name>
<evidence type="ECO:0000256" key="3">
    <source>
        <dbReference type="ARBA" id="ARBA00022452"/>
    </source>
</evidence>
<reference evidence="12 13" key="1">
    <citation type="submission" date="2011-04" db="EMBL/GenBank/DDBJ databases">
        <title>The Genome Sequence of Dysgonomonas mossii DSM 22836.</title>
        <authorList>
            <consortium name="The Broad Institute Genome Sequencing Platform"/>
            <person name="Earl A."/>
            <person name="Ward D."/>
            <person name="Feldgarden M."/>
            <person name="Gevers D."/>
            <person name="Pudlo N."/>
            <person name="Martens E."/>
            <person name="Allen-Vercoe E."/>
            <person name="Young S.K."/>
            <person name="Zeng Q."/>
            <person name="Gargeya S."/>
            <person name="Fitzgerald M."/>
            <person name="Haas B."/>
            <person name="Abouelleil A."/>
            <person name="Alvarado L."/>
            <person name="Arachchi H.M."/>
            <person name="Berlin A."/>
            <person name="Brown A."/>
            <person name="Chapman S.B."/>
            <person name="Chen Z."/>
            <person name="Dunbar C."/>
            <person name="Freedman E."/>
            <person name="Gearin G."/>
            <person name="Gellesch M."/>
            <person name="Goldberg J."/>
            <person name="Griggs A."/>
            <person name="Gujja S."/>
            <person name="Heiman D."/>
            <person name="Howarth C."/>
            <person name="Larson L."/>
            <person name="Lui A."/>
            <person name="MacDonald P.J.P."/>
            <person name="Mehta T."/>
            <person name="Montmayeur A."/>
            <person name="Murphy C."/>
            <person name="Neiman D."/>
            <person name="Pearson M."/>
            <person name="Priest M."/>
            <person name="Roberts A."/>
            <person name="Saif S."/>
            <person name="Shea T."/>
            <person name="Shenoy N."/>
            <person name="Sisk P."/>
            <person name="Stolte C."/>
            <person name="Sykes S."/>
            <person name="Yandava C."/>
            <person name="Wortman J."/>
            <person name="Nusbaum C."/>
            <person name="Birren B."/>
        </authorList>
    </citation>
    <scope>NUCLEOTIDE SEQUENCE [LARGE SCALE GENOMIC DNA]</scope>
    <source>
        <strain evidence="12 13">DSM 22836</strain>
    </source>
</reference>
<dbReference type="GeneID" id="78083152"/>
<dbReference type="InterPro" id="IPR036942">
    <property type="entry name" value="Beta-barrel_TonB_sf"/>
</dbReference>